<proteinExistence type="predicted"/>
<evidence type="ECO:0000313" key="3">
    <source>
        <dbReference type="Proteomes" id="UP001501697"/>
    </source>
</evidence>
<accession>A0ABP7A119</accession>
<gene>
    <name evidence="2" type="ORF">GCM10022200_00640</name>
</gene>
<evidence type="ECO:0000313" key="2">
    <source>
        <dbReference type="EMBL" id="GAA3622385.1"/>
    </source>
</evidence>
<reference evidence="3" key="1">
    <citation type="journal article" date="2019" name="Int. J. Syst. Evol. Microbiol.">
        <title>The Global Catalogue of Microorganisms (GCM) 10K type strain sequencing project: providing services to taxonomists for standard genome sequencing and annotation.</title>
        <authorList>
            <consortium name="The Broad Institute Genomics Platform"/>
            <consortium name="The Broad Institute Genome Sequencing Center for Infectious Disease"/>
            <person name="Wu L."/>
            <person name="Ma J."/>
        </authorList>
    </citation>
    <scope>NUCLEOTIDE SEQUENCE [LARGE SCALE GENOMIC DNA]</scope>
    <source>
        <strain evidence="3">JCM 16544</strain>
    </source>
</reference>
<keyword evidence="1" id="KW-0732">Signal</keyword>
<feature type="signal peptide" evidence="1">
    <location>
        <begin position="1"/>
        <end position="37"/>
    </location>
</feature>
<name>A0ABP7A119_9MICO</name>
<dbReference type="PROSITE" id="PS51257">
    <property type="entry name" value="PROKAR_LIPOPROTEIN"/>
    <property type="match status" value="1"/>
</dbReference>
<keyword evidence="3" id="KW-1185">Reference proteome</keyword>
<sequence length="252" mass="26598">MPTPRPALRHRTRPVARAAVIAVCATLTLTLAGCAAASPTTTYTDASGQEVTVDWSDYPAHAGIDADAVLEAPVAEDVEARWEIIRAAVVDAIDVALDGALDDASWSERGDGGWTDEIGNGYGGQSMLSTYNSGSWEAEIVLPREDWDRVIAAAQAELAEWGITGVGPEPTEVPEWLDYGDFFEGPEFVSVAVQDASLDADAHSGALERGWLVSGISLFYGIQTISEADRAAFTAAAAPFAGLERPEPTSSD</sequence>
<feature type="chain" id="PRO_5047043498" evidence="1">
    <location>
        <begin position="38"/>
        <end position="252"/>
    </location>
</feature>
<dbReference type="Proteomes" id="UP001501697">
    <property type="component" value="Unassembled WGS sequence"/>
</dbReference>
<protein>
    <submittedName>
        <fullName evidence="2">Uncharacterized protein</fullName>
    </submittedName>
</protein>
<comment type="caution">
    <text evidence="2">The sequence shown here is derived from an EMBL/GenBank/DDBJ whole genome shotgun (WGS) entry which is preliminary data.</text>
</comment>
<evidence type="ECO:0000256" key="1">
    <source>
        <dbReference type="SAM" id="SignalP"/>
    </source>
</evidence>
<dbReference type="RefSeq" id="WP_344735828.1">
    <property type="nucleotide sequence ID" value="NZ_BAAAYU010000001.1"/>
</dbReference>
<organism evidence="2 3">
    <name type="scientific">Microbacterium awajiense</name>
    <dbReference type="NCBI Taxonomy" id="415214"/>
    <lineage>
        <taxon>Bacteria</taxon>
        <taxon>Bacillati</taxon>
        <taxon>Actinomycetota</taxon>
        <taxon>Actinomycetes</taxon>
        <taxon>Micrococcales</taxon>
        <taxon>Microbacteriaceae</taxon>
        <taxon>Microbacterium</taxon>
    </lineage>
</organism>
<dbReference type="EMBL" id="BAAAYU010000001">
    <property type="protein sequence ID" value="GAA3622385.1"/>
    <property type="molecule type" value="Genomic_DNA"/>
</dbReference>